<sequence length="157" mass="17968">MILNVIIIAGRVYLTKEFELYLENNYHEIAKRLYDNAVESTAKLYFFVNGGDLPKVFAGIMGETNASLQLTNDTLLAVHSIKSKLLPFCKTEEEVEQTFVIFDSKVILFNDEKTKWSEEWDIKASNQMAKVKISFQLDDGKGGAYYTLNESEIIKHK</sequence>
<dbReference type="EMBL" id="JSWE01000124">
    <property type="protein sequence ID" value="KIE04928.1"/>
    <property type="molecule type" value="Genomic_DNA"/>
</dbReference>
<keyword evidence="2" id="KW-1185">Reference proteome</keyword>
<dbReference type="AlphaFoldDB" id="A0A0C1QLE1"/>
<evidence type="ECO:0000313" key="1">
    <source>
        <dbReference type="EMBL" id="KIE04928.1"/>
    </source>
</evidence>
<dbReference type="Proteomes" id="UP000031258">
    <property type="component" value="Unassembled WGS sequence"/>
</dbReference>
<comment type="caution">
    <text evidence="1">The sequence shown here is derived from an EMBL/GenBank/DDBJ whole genome shotgun (WGS) entry which is preliminary data.</text>
</comment>
<proteinExistence type="predicted"/>
<reference evidence="1 2" key="1">
    <citation type="submission" date="2014-11" db="EMBL/GenBank/DDBJ databases">
        <title>A Rickettsiales Symbiont of Amoebae With Ancient Features.</title>
        <authorList>
            <person name="Schulz F."/>
            <person name="Martijn J."/>
            <person name="Wascher F."/>
            <person name="Kostanjsek R."/>
            <person name="Ettema T.J."/>
            <person name="Horn M."/>
        </authorList>
    </citation>
    <scope>NUCLEOTIDE SEQUENCE [LARGE SCALE GENOMIC DNA]</scope>
    <source>
        <strain evidence="1 2">UWC36</strain>
    </source>
</reference>
<evidence type="ECO:0000313" key="2">
    <source>
        <dbReference type="Proteomes" id="UP000031258"/>
    </source>
</evidence>
<gene>
    <name evidence="1" type="ORF">NF27_EY00240</name>
</gene>
<accession>A0A0C1QLE1</accession>
<name>A0A0C1QLE1_9RICK</name>
<dbReference type="RefSeq" id="WP_039456903.1">
    <property type="nucleotide sequence ID" value="NZ_JSWE01000124.1"/>
</dbReference>
<organism evidence="1 2">
    <name type="scientific">Candidatus Jidaibacter acanthamoebae</name>
    <dbReference type="NCBI Taxonomy" id="86105"/>
    <lineage>
        <taxon>Bacteria</taxon>
        <taxon>Pseudomonadati</taxon>
        <taxon>Pseudomonadota</taxon>
        <taxon>Alphaproteobacteria</taxon>
        <taxon>Rickettsiales</taxon>
        <taxon>Candidatus Midichloriaceae</taxon>
        <taxon>Candidatus Jidaibacter</taxon>
    </lineage>
</organism>
<protein>
    <submittedName>
        <fullName evidence="1">Uncharacterized protein</fullName>
    </submittedName>
</protein>